<keyword evidence="2" id="KW-0184">Conjugation</keyword>
<dbReference type="Gene3D" id="3.30.930.30">
    <property type="match status" value="1"/>
</dbReference>
<dbReference type="Pfam" id="PF13604">
    <property type="entry name" value="AAA_30"/>
    <property type="match status" value="1"/>
</dbReference>
<dbReference type="NCBIfam" id="TIGR02768">
    <property type="entry name" value="TraA_Ti"/>
    <property type="match status" value="1"/>
</dbReference>
<evidence type="ECO:0000313" key="4">
    <source>
        <dbReference type="EMBL" id="KAB2663288.1"/>
    </source>
</evidence>
<dbReference type="CDD" id="cd18809">
    <property type="entry name" value="SF1_C_RecD"/>
    <property type="match status" value="1"/>
</dbReference>
<dbReference type="EMBL" id="WBWA01000022">
    <property type="protein sequence ID" value="KAB2663288.1"/>
    <property type="molecule type" value="Genomic_DNA"/>
</dbReference>
<evidence type="ECO:0000313" key="5">
    <source>
        <dbReference type="Proteomes" id="UP000430843"/>
    </source>
</evidence>
<keyword evidence="5" id="KW-1185">Reference proteome</keyword>
<dbReference type="Proteomes" id="UP000430843">
    <property type="component" value="Unassembled WGS sequence"/>
</dbReference>
<dbReference type="Gene3D" id="3.40.50.300">
    <property type="entry name" value="P-loop containing nucleotide triphosphate hydrolases"/>
    <property type="match status" value="2"/>
</dbReference>
<dbReference type="Pfam" id="PF03389">
    <property type="entry name" value="MobA_MobL"/>
    <property type="match status" value="1"/>
</dbReference>
<evidence type="ECO:0000256" key="2">
    <source>
        <dbReference type="ARBA" id="ARBA00022971"/>
    </source>
</evidence>
<dbReference type="SUPFAM" id="SSF52540">
    <property type="entry name" value="P-loop containing nucleoside triphosphate hydrolases"/>
    <property type="match status" value="2"/>
</dbReference>
<dbReference type="CDD" id="cd17933">
    <property type="entry name" value="DEXSc_RecD-like"/>
    <property type="match status" value="1"/>
</dbReference>
<evidence type="ECO:0000256" key="1">
    <source>
        <dbReference type="ARBA" id="ARBA00010873"/>
    </source>
</evidence>
<organism evidence="4 5">
    <name type="scientific">Brucella tritici</name>
    <dbReference type="NCBI Taxonomy" id="94626"/>
    <lineage>
        <taxon>Bacteria</taxon>
        <taxon>Pseudomonadati</taxon>
        <taxon>Pseudomonadota</taxon>
        <taxon>Alphaproteobacteria</taxon>
        <taxon>Hyphomicrobiales</taxon>
        <taxon>Brucellaceae</taxon>
        <taxon>Brucella/Ochrobactrum group</taxon>
        <taxon>Brucella</taxon>
    </lineage>
</organism>
<comment type="similarity">
    <text evidence="1">Belongs to the MobA/MobL family.</text>
</comment>
<dbReference type="InterPro" id="IPR014136">
    <property type="entry name" value="TraA_Ti"/>
</dbReference>
<protein>
    <submittedName>
        <fullName evidence="4">Ti-type conjugative transfer relaxase TraA</fullName>
    </submittedName>
</protein>
<comment type="caution">
    <text evidence="4">The sequence shown here is derived from an EMBL/GenBank/DDBJ whole genome shotgun (WGS) entry which is preliminary data.</text>
</comment>
<gene>
    <name evidence="4" type="primary">traA</name>
    <name evidence="4" type="ORF">F9K91_18850</name>
</gene>
<reference evidence="4 5" key="1">
    <citation type="submission" date="2019-09" db="EMBL/GenBank/DDBJ databases">
        <title>Taxonomic organization of the family Brucellaceae based on a phylogenomic approach.</title>
        <authorList>
            <person name="Leclercq S."/>
            <person name="Cloeckaert A."/>
            <person name="Zygmunt M.S."/>
        </authorList>
    </citation>
    <scope>NUCLEOTIDE SEQUENCE [LARGE SCALE GENOMIC DNA]</scope>
    <source>
        <strain evidence="4 5">LMG 18957</strain>
    </source>
</reference>
<dbReference type="InterPro" id="IPR005053">
    <property type="entry name" value="MobA_MobL"/>
</dbReference>
<proteinExistence type="inferred from homology"/>
<name>A0A833CHG4_9HYPH</name>
<evidence type="ECO:0000259" key="3">
    <source>
        <dbReference type="Pfam" id="PF03389"/>
    </source>
</evidence>
<dbReference type="AlphaFoldDB" id="A0A833CHG4"/>
<dbReference type="InterPro" id="IPR027417">
    <property type="entry name" value="P-loop_NTPase"/>
</dbReference>
<sequence>MCVYMAIFHLHAKVLSRATGQSAVAAASYRHCAAMTNQTYERSYDFSNKRGNVHSEFAIPANAPDWARSLANLSPVQASEAFWNKVEASENRKDAQFAREMTLALPVEFSREQNIALVREFVEENFSKKGVVADWAYHEIKGNPHVHIMSALRPLTDEGFGAKNVRAVDENGEPKFSKNGHALYRQFAGDKELIPALREAWADVQNHHLASHGFDIRVDHRSYSEQGIAIEPTMHRGPTAEGMDRKGVKSDRIEINAEIEATRRQQVMADPSIILKLITAEKSVYDERDVARTVHRYTDSYEDFQALFLRVGALENQVMIASPIFDPMTDKIIERAKYTTTEVLDTERTMIASARSLVGRDGFAVNQKSADNVVADVEKRAGFKFDPEQKVVISRLTEHAGIAVMVGYAGAGKSTVMNAVRAVYEGEGRRVVGGALAGKAAVGLQESAGIESRTLASWEASWKNGLRQLGPGDVFVLDEAGMVGSAQMQRFVSAVEEAGAKLILLGDARQLQPIEAGAAFRAIADDAGYIELTGVRRQREEWMQNATIEFGKGNTADAIGRYIEHDLVQLEPDSASARNSLIGNWRSDWEAGVDVLMLAHRNVDVLALNMAARNVIKEGGGLQEEHGFRTDRGQRQFAVGDRIVFLEKSRELGVENGSFGNVEEASRGRLVIGLFDGRSVIVAQNDYANIDYGYAATIHKSQGATVDRAHVLASPTMDAHMTYVAMSRHRDSATLYAGSDEFGTLDKLVDTLSRDRMKDTTLAYERTDDYRLSVKEFAERRGIPSLSEIGDMFRHQLAALRERFTKVAERLEAIGKKFAHVVRPEQQQGKAAEHRPEYQPSQRQVVTVPDITFPEMTSAVRQALSRLEHNLGHAEISDTDRARRRWFTSAGYELRDGSAAADLQRFNREIASIIPQATVVAIGPDLGADDRNQVQSLIPESVREAFIDNWPLIHAGQKAGQDLTRLELAQTLNSEAKERLVVEQYEKRQAMFATPEKPLVAAISDWRESIEATVAARMETRPVMQSATRRLETAVAAVWQRPEAVLSALRNRIDDGRVPVADFAQSIRDNPASVGELHGSRSMFGRNDGVREKALAAVSPAISALQDYGQVRSNLRNDLTKDEQRFRTLMREPIEDLSPAARELVGRIEQSPPDRLGTLVRTADDMQAMGELRRFVETVRDRFGLSGTNELDRDRLAQAMPGADQQRVEAFAAGYAKADQLATTVQAAQQAQKIEMAHEQQQTRGREKGHGISY</sequence>
<feature type="domain" description="MobA/MobL protein" evidence="3">
    <location>
        <begin position="21"/>
        <end position="246"/>
    </location>
</feature>
<dbReference type="Gene3D" id="2.30.30.940">
    <property type="match status" value="1"/>
</dbReference>
<dbReference type="RefSeq" id="WP_151678444.1">
    <property type="nucleotide sequence ID" value="NZ_WBWA01000022.1"/>
</dbReference>
<accession>A0A833CHG4</accession>